<evidence type="ECO:0000256" key="2">
    <source>
        <dbReference type="SAM" id="MobiDB-lite"/>
    </source>
</evidence>
<dbReference type="Proteomes" id="UP001257060">
    <property type="component" value="Unassembled WGS sequence"/>
</dbReference>
<dbReference type="EMBL" id="JAMQOP010000001">
    <property type="protein sequence ID" value="MDS0298117.1"/>
    <property type="molecule type" value="Genomic_DNA"/>
</dbReference>
<dbReference type="InterPro" id="IPR029051">
    <property type="entry name" value="DUF4352"/>
</dbReference>
<feature type="domain" description="Restriction endonuclease type IV Mrr" evidence="3">
    <location>
        <begin position="6"/>
        <end position="111"/>
    </location>
</feature>
<dbReference type="EC" id="3.1.21.-" evidence="5"/>
<evidence type="ECO:0000313" key="6">
    <source>
        <dbReference type="Proteomes" id="UP001257060"/>
    </source>
</evidence>
<protein>
    <submittedName>
        <fullName evidence="5">Restriction endonuclease</fullName>
        <ecNumber evidence="5">3.1.21.-</ecNumber>
    </submittedName>
</protein>
<name>A0ABU2GBG4_9EURY</name>
<dbReference type="GO" id="GO:0004519">
    <property type="term" value="F:endonuclease activity"/>
    <property type="evidence" value="ECO:0007669"/>
    <property type="project" value="UniProtKB-KW"/>
</dbReference>
<feature type="region of interest" description="Disordered" evidence="2">
    <location>
        <begin position="166"/>
        <end position="229"/>
    </location>
</feature>
<keyword evidence="6" id="KW-1185">Reference proteome</keyword>
<dbReference type="Pfam" id="PF04471">
    <property type="entry name" value="Mrr_cat"/>
    <property type="match status" value="1"/>
</dbReference>
<accession>A0ABU2GBG4</accession>
<feature type="domain" description="DUF4352" evidence="4">
    <location>
        <begin position="307"/>
        <end position="396"/>
    </location>
</feature>
<keyword evidence="5" id="KW-0540">Nuclease</keyword>
<dbReference type="Pfam" id="PF11611">
    <property type="entry name" value="DUF4352"/>
    <property type="match status" value="1"/>
</dbReference>
<evidence type="ECO:0000256" key="1">
    <source>
        <dbReference type="ARBA" id="ARBA00022729"/>
    </source>
</evidence>
<keyword evidence="1" id="KW-0732">Signal</keyword>
<dbReference type="RefSeq" id="WP_310922935.1">
    <property type="nucleotide sequence ID" value="NZ_JAMQOP010000001.1"/>
</dbReference>
<gene>
    <name evidence="5" type="ORF">NDI76_05125</name>
</gene>
<evidence type="ECO:0000313" key="5">
    <source>
        <dbReference type="EMBL" id="MDS0298117.1"/>
    </source>
</evidence>
<dbReference type="InterPro" id="IPR029050">
    <property type="entry name" value="Immunoprotect_excell_Ig-like"/>
</dbReference>
<keyword evidence="5" id="KW-0378">Hydrolase</keyword>
<evidence type="ECO:0000259" key="3">
    <source>
        <dbReference type="Pfam" id="PF04471"/>
    </source>
</evidence>
<proteinExistence type="predicted"/>
<sequence>MENLPELEPEAFVSFLADLWDERGWDTSVKQRPDETYFIVGRRGDGKRGVLYVFPTAESHVSTQHVKRFVGFCRKKGIDVAVVATQGAYAGEAREIAESKGIHLLDRETLAGTVEEGGFEHVLRTYTGGGDHGPLDRLLATLRSYGVPVPEALPFDFAALLDRLPVGGDGGGGDGGDEDGEGGPDGANRDPEPKSNSTSKTPADAAAGNSGESGDGADGGGDDGGRDIAGALPGPLTSLPRPNVVLPAALVVLVVFLLGSAVGPALGLPAIGGAGGGGDLAVSALSTAGANATAEVRWNARTAESLTVNGTTYDAPPNETFVLVRMNVSNVGSSPLSMDESSLALEVAGERYGHQPLDGVVGFDQGGLFAPDDPREVWVVFSVPDDAESATLVLRGDEFVRFVRDGTVEAEATVAAA</sequence>
<dbReference type="Gene3D" id="2.60.40.1240">
    <property type="match status" value="1"/>
</dbReference>
<keyword evidence="5" id="KW-0255">Endonuclease</keyword>
<evidence type="ECO:0000259" key="4">
    <source>
        <dbReference type="Pfam" id="PF11611"/>
    </source>
</evidence>
<comment type="caution">
    <text evidence="5">The sequence shown here is derived from an EMBL/GenBank/DDBJ whole genome shotgun (WGS) entry which is preliminary data.</text>
</comment>
<dbReference type="InterPro" id="IPR007560">
    <property type="entry name" value="Restrct_endonuc_IV_Mrr"/>
</dbReference>
<reference evidence="5 6" key="1">
    <citation type="submission" date="2022-06" db="EMBL/GenBank/DDBJ databases">
        <title>Halogeometricum sp. a new haloarchaeum isolate from saline soil.</title>
        <authorList>
            <person name="Strakova D."/>
            <person name="Galisteo C."/>
            <person name="Sanchez-Porro C."/>
            <person name="Ventosa A."/>
        </authorList>
    </citation>
    <scope>NUCLEOTIDE SEQUENCE [LARGE SCALE GENOMIC DNA]</scope>
    <source>
        <strain evidence="5 6">S1BR25-6</strain>
    </source>
</reference>
<organism evidence="5 6">
    <name type="scientific">Halogeometricum salsisoli</name>
    <dbReference type="NCBI Taxonomy" id="2950536"/>
    <lineage>
        <taxon>Archaea</taxon>
        <taxon>Methanobacteriati</taxon>
        <taxon>Methanobacteriota</taxon>
        <taxon>Stenosarchaea group</taxon>
        <taxon>Halobacteria</taxon>
        <taxon>Halobacteriales</taxon>
        <taxon>Haloferacaceae</taxon>
        <taxon>Halogeometricum</taxon>
    </lineage>
</organism>
<dbReference type="GO" id="GO:0016787">
    <property type="term" value="F:hydrolase activity"/>
    <property type="evidence" value="ECO:0007669"/>
    <property type="project" value="UniProtKB-KW"/>
</dbReference>